<accession>A0ACD3BCJ4</accession>
<evidence type="ECO:0000313" key="1">
    <source>
        <dbReference type="EMBL" id="TFK75302.1"/>
    </source>
</evidence>
<name>A0ACD3BCJ4_9AGAR</name>
<sequence length="474" mass="51557">MSSLSFQTDRLTQHSKSIQHAANATACHSSSSGPFTRALLHTPLGDLMRDADASELGLFYLAPPSVDSAIDLNSASAVERVRFSATTPLKKSKNQEARPEVYAQAALKYIDRYDHIRPMPRAHDQVQAILGRLVAVRKSVSALSEKLRQAQETDMPLPKAGIELEEQKIAALQERITSLNLRKNLAQHRQEQSRSPSPMNGGTPPPVRPSHQEVDGPSSVIPAAKTLRFTDNMLLDEDMDIGNTSVASFGSPLPRLKTHSIGMSYALPDSDFEQDSGDRDLGPSAHAPPEEVLETELDGLDDQPPNREPTSRTAKEETASTPSTRRIKVTTEVERIVMKIWQTPTDLLAPFNNDQTPPRSIPHVKEFITHLQSVSALPPPPNSPSAPSLSSVASTLQSEPTFQQVLTAHLLLALLSSDSYSLPMNDVKGLLTSKAIAAGAAASQSPIRVLFACVGKRILKIERGGGEQMVKFDF</sequence>
<evidence type="ECO:0000313" key="2">
    <source>
        <dbReference type="Proteomes" id="UP000308600"/>
    </source>
</evidence>
<reference evidence="1 2" key="1">
    <citation type="journal article" date="2019" name="Nat. Ecol. Evol.">
        <title>Megaphylogeny resolves global patterns of mushroom evolution.</title>
        <authorList>
            <person name="Varga T."/>
            <person name="Krizsan K."/>
            <person name="Foldi C."/>
            <person name="Dima B."/>
            <person name="Sanchez-Garcia M."/>
            <person name="Sanchez-Ramirez S."/>
            <person name="Szollosi G.J."/>
            <person name="Szarkandi J.G."/>
            <person name="Papp V."/>
            <person name="Albert L."/>
            <person name="Andreopoulos W."/>
            <person name="Angelini C."/>
            <person name="Antonin V."/>
            <person name="Barry K.W."/>
            <person name="Bougher N.L."/>
            <person name="Buchanan P."/>
            <person name="Buyck B."/>
            <person name="Bense V."/>
            <person name="Catcheside P."/>
            <person name="Chovatia M."/>
            <person name="Cooper J."/>
            <person name="Damon W."/>
            <person name="Desjardin D."/>
            <person name="Finy P."/>
            <person name="Geml J."/>
            <person name="Haridas S."/>
            <person name="Hughes K."/>
            <person name="Justo A."/>
            <person name="Karasinski D."/>
            <person name="Kautmanova I."/>
            <person name="Kiss B."/>
            <person name="Kocsube S."/>
            <person name="Kotiranta H."/>
            <person name="LaButti K.M."/>
            <person name="Lechner B.E."/>
            <person name="Liimatainen K."/>
            <person name="Lipzen A."/>
            <person name="Lukacs Z."/>
            <person name="Mihaltcheva S."/>
            <person name="Morgado L.N."/>
            <person name="Niskanen T."/>
            <person name="Noordeloos M.E."/>
            <person name="Ohm R.A."/>
            <person name="Ortiz-Santana B."/>
            <person name="Ovrebo C."/>
            <person name="Racz N."/>
            <person name="Riley R."/>
            <person name="Savchenko A."/>
            <person name="Shiryaev A."/>
            <person name="Soop K."/>
            <person name="Spirin V."/>
            <person name="Szebenyi C."/>
            <person name="Tomsovsky M."/>
            <person name="Tulloss R.E."/>
            <person name="Uehling J."/>
            <person name="Grigoriev I.V."/>
            <person name="Vagvolgyi C."/>
            <person name="Papp T."/>
            <person name="Martin F.M."/>
            <person name="Miettinen O."/>
            <person name="Hibbett D.S."/>
            <person name="Nagy L.G."/>
        </authorList>
    </citation>
    <scope>NUCLEOTIDE SEQUENCE [LARGE SCALE GENOMIC DNA]</scope>
    <source>
        <strain evidence="1 2">NL-1719</strain>
    </source>
</reference>
<dbReference type="EMBL" id="ML208263">
    <property type="protein sequence ID" value="TFK75302.1"/>
    <property type="molecule type" value="Genomic_DNA"/>
</dbReference>
<organism evidence="1 2">
    <name type="scientific">Pluteus cervinus</name>
    <dbReference type="NCBI Taxonomy" id="181527"/>
    <lineage>
        <taxon>Eukaryota</taxon>
        <taxon>Fungi</taxon>
        <taxon>Dikarya</taxon>
        <taxon>Basidiomycota</taxon>
        <taxon>Agaricomycotina</taxon>
        <taxon>Agaricomycetes</taxon>
        <taxon>Agaricomycetidae</taxon>
        <taxon>Agaricales</taxon>
        <taxon>Pluteineae</taxon>
        <taxon>Pluteaceae</taxon>
        <taxon>Pluteus</taxon>
    </lineage>
</organism>
<keyword evidence="2" id="KW-1185">Reference proteome</keyword>
<dbReference type="Proteomes" id="UP000308600">
    <property type="component" value="Unassembled WGS sequence"/>
</dbReference>
<gene>
    <name evidence="1" type="ORF">BDN72DRAFT_509829</name>
</gene>
<proteinExistence type="predicted"/>
<protein>
    <submittedName>
        <fullName evidence="1">Uncharacterized protein</fullName>
    </submittedName>
</protein>